<dbReference type="EMBL" id="OV696701">
    <property type="protein sequence ID" value="CAH1247385.1"/>
    <property type="molecule type" value="Genomic_DNA"/>
</dbReference>
<keyword evidence="3" id="KW-1185">Reference proteome</keyword>
<evidence type="ECO:0000256" key="1">
    <source>
        <dbReference type="SAM" id="SignalP"/>
    </source>
</evidence>
<evidence type="ECO:0000313" key="3">
    <source>
        <dbReference type="Proteomes" id="UP000838412"/>
    </source>
</evidence>
<feature type="chain" id="PRO_5035463202" evidence="1">
    <location>
        <begin position="21"/>
        <end position="124"/>
    </location>
</feature>
<protein>
    <submittedName>
        <fullName evidence="2">Hypp7906 protein</fullName>
    </submittedName>
</protein>
<feature type="signal peptide" evidence="1">
    <location>
        <begin position="1"/>
        <end position="20"/>
    </location>
</feature>
<dbReference type="AlphaFoldDB" id="A0A8J9Z582"/>
<name>A0A8J9Z582_BRALA</name>
<dbReference type="OrthoDB" id="10046496at2759"/>
<dbReference type="Proteomes" id="UP000838412">
    <property type="component" value="Chromosome 16"/>
</dbReference>
<keyword evidence="1" id="KW-0732">Signal</keyword>
<sequence>MSTKLVLVILCLSLLAMVLGSSGSSLRGAGGLQAECEGCGEGERLAKFLLAPSERAYSTEGTRGRSGLLSMLLKEGIVGARARRNPLPRVSMDISTMLLGELLAADGAQATTDHNFELFRQAGK</sequence>
<organism evidence="2 3">
    <name type="scientific">Branchiostoma lanceolatum</name>
    <name type="common">Common lancelet</name>
    <name type="synonym">Amphioxus lanceolatum</name>
    <dbReference type="NCBI Taxonomy" id="7740"/>
    <lineage>
        <taxon>Eukaryota</taxon>
        <taxon>Metazoa</taxon>
        <taxon>Chordata</taxon>
        <taxon>Cephalochordata</taxon>
        <taxon>Leptocardii</taxon>
        <taxon>Amphioxiformes</taxon>
        <taxon>Branchiostomatidae</taxon>
        <taxon>Branchiostoma</taxon>
    </lineage>
</organism>
<evidence type="ECO:0000313" key="2">
    <source>
        <dbReference type="EMBL" id="CAH1247385.1"/>
    </source>
</evidence>
<accession>A0A8J9Z582</accession>
<gene>
    <name evidence="2" type="primary">Hypp7906</name>
    <name evidence="2" type="ORF">BLAG_LOCUS9068</name>
</gene>
<reference evidence="2" key="1">
    <citation type="submission" date="2022-01" db="EMBL/GenBank/DDBJ databases">
        <authorList>
            <person name="Braso-Vives M."/>
        </authorList>
    </citation>
    <scope>NUCLEOTIDE SEQUENCE</scope>
</reference>
<proteinExistence type="predicted"/>